<comment type="subcellular location">
    <subcellularLocation>
        <location evidence="1">Membrane</location>
        <topology evidence="1">Single-pass membrane protein</topology>
    </subcellularLocation>
</comment>
<dbReference type="InterPro" id="IPR013766">
    <property type="entry name" value="Thioredoxin_domain"/>
</dbReference>
<dbReference type="GO" id="GO:0005783">
    <property type="term" value="C:endoplasmic reticulum"/>
    <property type="evidence" value="ECO:0007669"/>
    <property type="project" value="TreeGrafter"/>
</dbReference>
<evidence type="ECO:0000313" key="9">
    <source>
        <dbReference type="EMBL" id="KAF5254759.1"/>
    </source>
</evidence>
<keyword evidence="10" id="KW-1185">Reference proteome</keyword>
<evidence type="ECO:0000313" key="10">
    <source>
        <dbReference type="Proteomes" id="UP000573603"/>
    </source>
</evidence>
<dbReference type="PROSITE" id="PS51352">
    <property type="entry name" value="THIOREDOXIN_2"/>
    <property type="match status" value="2"/>
</dbReference>
<feature type="transmembrane region" description="Helical" evidence="6">
    <location>
        <begin position="706"/>
        <end position="723"/>
    </location>
</feature>
<dbReference type="CDD" id="cd02961">
    <property type="entry name" value="PDI_a_family"/>
    <property type="match status" value="2"/>
</dbReference>
<dbReference type="Proteomes" id="UP000573603">
    <property type="component" value="Unassembled WGS sequence"/>
</dbReference>
<reference evidence="9 10" key="1">
    <citation type="journal article" date="2020" name="BMC Genomics">
        <title>Correction to: Identification and distribution of gene clusters required for synthesis of sphingolipid metabolism inhibitors in diverse species of the filamentous fungus Fusarium.</title>
        <authorList>
            <person name="Kim H.S."/>
            <person name="Lohmar J.M."/>
            <person name="Busman M."/>
            <person name="Brown D.W."/>
            <person name="Naumann T.A."/>
            <person name="Divon H.H."/>
            <person name="Lysoe E."/>
            <person name="Uhlig S."/>
            <person name="Proctor R.H."/>
        </authorList>
    </citation>
    <scope>NUCLEOTIDE SEQUENCE [LARGE SCALE GENOMIC DNA]</scope>
    <source>
        <strain evidence="9 10">NRRL 25214</strain>
    </source>
</reference>
<protein>
    <recommendedName>
        <fullName evidence="8">Thioredoxin domain-containing protein</fullName>
    </recommendedName>
</protein>
<comment type="caution">
    <text evidence="9">The sequence shown here is derived from an EMBL/GenBank/DDBJ whole genome shotgun (WGS) entry which is preliminary data.</text>
</comment>
<dbReference type="InterPro" id="IPR036249">
    <property type="entry name" value="Thioredoxin-like_sf"/>
</dbReference>
<keyword evidence="4 6" id="KW-0472">Membrane</keyword>
<gene>
    <name evidence="9" type="ORF">FANTH_498</name>
</gene>
<evidence type="ECO:0000256" key="7">
    <source>
        <dbReference type="SAM" id="SignalP"/>
    </source>
</evidence>
<feature type="compositionally biased region" description="Basic and acidic residues" evidence="5">
    <location>
        <begin position="233"/>
        <end position="268"/>
    </location>
</feature>
<dbReference type="InterPro" id="IPR052250">
    <property type="entry name" value="PDI_TMX3"/>
</dbReference>
<dbReference type="PANTHER" id="PTHR46426">
    <property type="entry name" value="PROTEIN DISULFIDE-ISOMERASE TMX3"/>
    <property type="match status" value="1"/>
</dbReference>
<feature type="chain" id="PRO_5034915214" description="Thioredoxin domain-containing protein" evidence="7">
    <location>
        <begin position="19"/>
        <end position="1084"/>
    </location>
</feature>
<accession>A0A8H4ZXY8</accession>
<evidence type="ECO:0000256" key="3">
    <source>
        <dbReference type="ARBA" id="ARBA00022989"/>
    </source>
</evidence>
<evidence type="ECO:0000256" key="1">
    <source>
        <dbReference type="ARBA" id="ARBA00004167"/>
    </source>
</evidence>
<dbReference type="AlphaFoldDB" id="A0A8H4ZXY8"/>
<keyword evidence="7" id="KW-0732">Signal</keyword>
<proteinExistence type="predicted"/>
<evidence type="ECO:0000256" key="5">
    <source>
        <dbReference type="SAM" id="MobiDB-lite"/>
    </source>
</evidence>
<evidence type="ECO:0000256" key="2">
    <source>
        <dbReference type="ARBA" id="ARBA00022692"/>
    </source>
</evidence>
<organism evidence="9 10">
    <name type="scientific">Fusarium anthophilum</name>
    <dbReference type="NCBI Taxonomy" id="48485"/>
    <lineage>
        <taxon>Eukaryota</taxon>
        <taxon>Fungi</taxon>
        <taxon>Dikarya</taxon>
        <taxon>Ascomycota</taxon>
        <taxon>Pezizomycotina</taxon>
        <taxon>Sordariomycetes</taxon>
        <taxon>Hypocreomycetidae</taxon>
        <taxon>Hypocreales</taxon>
        <taxon>Nectriaceae</taxon>
        <taxon>Fusarium</taxon>
        <taxon>Fusarium fujikuroi species complex</taxon>
    </lineage>
</organism>
<feature type="compositionally biased region" description="Basic and acidic residues" evidence="5">
    <location>
        <begin position="212"/>
        <end position="226"/>
    </location>
</feature>
<dbReference type="SUPFAM" id="SSF52833">
    <property type="entry name" value="Thioredoxin-like"/>
    <property type="match status" value="3"/>
</dbReference>
<sequence>MRFSPLAILAGLSAVALAEEERNPVTDPTTFNGKSVPPFKELTPSNWEEETKKNKFWMVKHYSPYCKHCTRFAPTFQTLYEFYYTSKPPTENPDDTFTKYYDFAFGTVNCVAYYDFCMDHNIQSYPTTILYEDGNVFDTLRGIKNMTALTTSVENALSKTHPGRPALVELPQPGDTVYPAPKAEEPAAEKKVEGAQGDAKVPVEKPAVNAEKPLDAVAEKPVEEPAGKNAGKSLDDITESPKDAEKSDKTESTEKKPEESAAAKDENKNTFGADWKVPSTGQMLKKTKPKDTTPKYNLEGTSVPLTPENFDKLVTSSKDPWFIKFYAPWCSHCKAMAPTWQQLAKNMQGKLNIGEVNCEADHKLCTQMGVKAFPTIYFVTGTEKAEYKGLRGVGDFVAYAEGALEVAGGVIDVDAESFKELEKTEEVLFVYFYDHATTTEDFKALDALPLNLIGRGKIVKTSDTELCSRFKITTWPRLLVSREGRATYYTPITPDEMRDVDSLVSWMKSTWLPLVPEMTAINAKQIMSHKLVVLAILNRNDEDRLQISISELKNAANEWVDRQVQEFQLERKKLRDAKQMRIEEAQSRDDQRALRNAKAIKIDMDSTRRKEVGFAWVDGIFWQRWIATTYNIDVRDGERIIINEEDRHQFWDTTPTGNQIMVSHTSIMDTLDKIVYGPNPISPKYTIGTLAKFFFDIKMNFVDHPFLSMGFVIAVGFGLYSWIRNRTRRSRGTFFRMDDSLGLKDGLLGQNEQQYRIPRGGLDAISTNSSNNRCPRAIKRIGKDGRATGVQILNDESFLQCTGMAIDAYADKTSNGAICVGVRLNCSIVGLTTVASRERTPAAYMLLPNLPTKLEPRTRNETVTTTVTTTYLAKDEIMVTKEVSQPVISGGPMEELADGIEDIALGIKYTQPDLALRVKATSERFFLYNRFMRDMDDWFLDEQRENARLIKDYIGKFQTIDATQLSRCRVIAQWTMDNETLNGWCKLYGQGNGSPVMQEFVNLAYRSCGRRLTSHIDATKQSFRGKHHGMYPDMPAKKLKYNKSEQEKWFVLAAAVRSELACDLIHNHLADVLGVAEDDLTTAV</sequence>
<dbReference type="PANTHER" id="PTHR46426:SF1">
    <property type="entry name" value="PROTEIN DISULFIDE-ISOMERASE TMX3"/>
    <property type="match status" value="1"/>
</dbReference>
<evidence type="ECO:0000256" key="6">
    <source>
        <dbReference type="SAM" id="Phobius"/>
    </source>
</evidence>
<keyword evidence="3 6" id="KW-1133">Transmembrane helix</keyword>
<feature type="compositionally biased region" description="Basic and acidic residues" evidence="5">
    <location>
        <begin position="182"/>
        <end position="193"/>
    </location>
</feature>
<keyword evidence="2 6" id="KW-0812">Transmembrane</keyword>
<evidence type="ECO:0000259" key="8">
    <source>
        <dbReference type="PROSITE" id="PS51352"/>
    </source>
</evidence>
<feature type="domain" description="Thioredoxin" evidence="8">
    <location>
        <begin position="16"/>
        <end position="158"/>
    </location>
</feature>
<dbReference type="EMBL" id="JABEVY010000017">
    <property type="protein sequence ID" value="KAF5254759.1"/>
    <property type="molecule type" value="Genomic_DNA"/>
</dbReference>
<feature type="region of interest" description="Disordered" evidence="5">
    <location>
        <begin position="157"/>
        <end position="300"/>
    </location>
</feature>
<feature type="signal peptide" evidence="7">
    <location>
        <begin position="1"/>
        <end position="18"/>
    </location>
</feature>
<dbReference type="GO" id="GO:0016020">
    <property type="term" value="C:membrane"/>
    <property type="evidence" value="ECO:0007669"/>
    <property type="project" value="UniProtKB-SubCell"/>
</dbReference>
<dbReference type="Gene3D" id="3.40.30.10">
    <property type="entry name" value="Glutaredoxin"/>
    <property type="match status" value="3"/>
</dbReference>
<feature type="domain" description="Thioredoxin" evidence="8">
    <location>
        <begin position="287"/>
        <end position="405"/>
    </location>
</feature>
<name>A0A8H4ZXY8_9HYPO</name>
<dbReference type="Pfam" id="PF00085">
    <property type="entry name" value="Thioredoxin"/>
    <property type="match status" value="2"/>
</dbReference>
<evidence type="ECO:0000256" key="4">
    <source>
        <dbReference type="ARBA" id="ARBA00023136"/>
    </source>
</evidence>